<dbReference type="STRING" id="1121322.SAMN02745136_00155"/>
<gene>
    <name evidence="1" type="ORF">SAMN02745136_00155</name>
</gene>
<evidence type="ECO:0000313" key="1">
    <source>
        <dbReference type="EMBL" id="SHJ48518.1"/>
    </source>
</evidence>
<evidence type="ECO:0000313" key="2">
    <source>
        <dbReference type="Proteomes" id="UP000184386"/>
    </source>
</evidence>
<protein>
    <submittedName>
        <fullName evidence="1">Immunity protein 26</fullName>
    </submittedName>
</protein>
<dbReference type="InterPro" id="IPR029278">
    <property type="entry name" value="Imm26"/>
</dbReference>
<dbReference type="EMBL" id="FRAC01000006">
    <property type="protein sequence ID" value="SHJ48518.1"/>
    <property type="molecule type" value="Genomic_DNA"/>
</dbReference>
<dbReference type="RefSeq" id="WP_073271892.1">
    <property type="nucleotide sequence ID" value="NZ_FRAC01000006.1"/>
</dbReference>
<reference evidence="1 2" key="1">
    <citation type="submission" date="2016-11" db="EMBL/GenBank/DDBJ databases">
        <authorList>
            <person name="Jaros S."/>
            <person name="Januszkiewicz K."/>
            <person name="Wedrychowicz H."/>
        </authorList>
    </citation>
    <scope>NUCLEOTIDE SEQUENCE [LARGE SCALE GENOMIC DNA]</scope>
    <source>
        <strain evidence="1 2">DSM 15929</strain>
    </source>
</reference>
<accession>A0A1M6JPE2</accession>
<keyword evidence="2" id="KW-1185">Reference proteome</keyword>
<proteinExistence type="predicted"/>
<sequence length="157" mass="18636">MAKIIKYKIGDLFIVPLVDNLKGVGRVLNKNEDTILIELYKMKPITNILEFDYESVSNEKPIVIHWCYDDGIKKGIWEVFDNKPVLEEIEMPYFWYDDSGYKKYFISKGEWSSYRIKEDSIEIAKEDTNKYEPYGIGNEISERNRYIRRLCEKGLIN</sequence>
<dbReference type="Pfam" id="PF15428">
    <property type="entry name" value="Imm26"/>
    <property type="match status" value="1"/>
</dbReference>
<organism evidence="1 2">
    <name type="scientific">Anaerocolumna jejuensis DSM 15929</name>
    <dbReference type="NCBI Taxonomy" id="1121322"/>
    <lineage>
        <taxon>Bacteria</taxon>
        <taxon>Bacillati</taxon>
        <taxon>Bacillota</taxon>
        <taxon>Clostridia</taxon>
        <taxon>Lachnospirales</taxon>
        <taxon>Lachnospiraceae</taxon>
        <taxon>Anaerocolumna</taxon>
    </lineage>
</organism>
<name>A0A1M6JPE2_9FIRM</name>
<dbReference type="AlphaFoldDB" id="A0A1M6JPE2"/>
<dbReference type="OrthoDB" id="2085734at2"/>
<dbReference type="Proteomes" id="UP000184386">
    <property type="component" value="Unassembled WGS sequence"/>
</dbReference>